<keyword evidence="1" id="KW-0472">Membrane</keyword>
<sequence>MKEKKESSIINIFVYLLIVVLIILIALPPLFRVFFNESTTDTNINSSNNNDEGVSSATALTCRREVTVGTMIYNVTITSNYGDNTLNKVTFTYEAPEVVDNTVTDNPVLTEMATIRNSGLVEETTNGLSTIFTLTREMKEANPTNTSLDTFFQPLDTQTTTLESLGYTCSTLTA</sequence>
<accession>A0A9D1J3H3</accession>
<evidence type="ECO:0000313" key="2">
    <source>
        <dbReference type="EMBL" id="HIR59154.1"/>
    </source>
</evidence>
<feature type="transmembrane region" description="Helical" evidence="1">
    <location>
        <begin position="12"/>
        <end position="35"/>
    </location>
</feature>
<reference evidence="2" key="2">
    <citation type="journal article" date="2021" name="PeerJ">
        <title>Extensive microbial diversity within the chicken gut microbiome revealed by metagenomics and culture.</title>
        <authorList>
            <person name="Gilroy R."/>
            <person name="Ravi A."/>
            <person name="Getino M."/>
            <person name="Pursley I."/>
            <person name="Horton D.L."/>
            <person name="Alikhan N.F."/>
            <person name="Baker D."/>
            <person name="Gharbi K."/>
            <person name="Hall N."/>
            <person name="Watson M."/>
            <person name="Adriaenssens E.M."/>
            <person name="Foster-Nyarko E."/>
            <person name="Jarju S."/>
            <person name="Secka A."/>
            <person name="Antonio M."/>
            <person name="Oren A."/>
            <person name="Chaudhuri R.R."/>
            <person name="La Ragione R."/>
            <person name="Hildebrand F."/>
            <person name="Pallen M.J."/>
        </authorList>
    </citation>
    <scope>NUCLEOTIDE SEQUENCE</scope>
    <source>
        <strain evidence="2">CHK184-20233</strain>
    </source>
</reference>
<proteinExistence type="predicted"/>
<gene>
    <name evidence="2" type="ORF">IAB38_03805</name>
</gene>
<reference evidence="2" key="1">
    <citation type="submission" date="2020-10" db="EMBL/GenBank/DDBJ databases">
        <authorList>
            <person name="Gilroy R."/>
        </authorList>
    </citation>
    <scope>NUCLEOTIDE SEQUENCE</scope>
    <source>
        <strain evidence="2">CHK184-20233</strain>
    </source>
</reference>
<evidence type="ECO:0000313" key="3">
    <source>
        <dbReference type="Proteomes" id="UP000824232"/>
    </source>
</evidence>
<dbReference type="Proteomes" id="UP000824232">
    <property type="component" value="Unassembled WGS sequence"/>
</dbReference>
<dbReference type="AlphaFoldDB" id="A0A9D1J3H3"/>
<organism evidence="2 3">
    <name type="scientific">Candidatus Onthousia excrementipullorum</name>
    <dbReference type="NCBI Taxonomy" id="2840884"/>
    <lineage>
        <taxon>Bacteria</taxon>
        <taxon>Bacillati</taxon>
        <taxon>Bacillota</taxon>
        <taxon>Bacilli</taxon>
        <taxon>Candidatus Onthousia</taxon>
    </lineage>
</organism>
<keyword evidence="1" id="KW-0812">Transmembrane</keyword>
<keyword evidence="1" id="KW-1133">Transmembrane helix</keyword>
<dbReference type="EMBL" id="DVHC01000038">
    <property type="protein sequence ID" value="HIR59154.1"/>
    <property type="molecule type" value="Genomic_DNA"/>
</dbReference>
<evidence type="ECO:0000256" key="1">
    <source>
        <dbReference type="SAM" id="Phobius"/>
    </source>
</evidence>
<name>A0A9D1J3H3_9FIRM</name>
<comment type="caution">
    <text evidence="2">The sequence shown here is derived from an EMBL/GenBank/DDBJ whole genome shotgun (WGS) entry which is preliminary data.</text>
</comment>
<protein>
    <submittedName>
        <fullName evidence="2">Uncharacterized protein</fullName>
    </submittedName>
</protein>